<dbReference type="NCBIfam" id="TIGR00254">
    <property type="entry name" value="GGDEF"/>
    <property type="match status" value="1"/>
</dbReference>
<keyword evidence="4" id="KW-1185">Reference proteome</keyword>
<gene>
    <name evidence="3" type="ORF">GCM10008179_33680</name>
</gene>
<dbReference type="InterPro" id="IPR043128">
    <property type="entry name" value="Rev_trsase/Diguanyl_cyclase"/>
</dbReference>
<reference evidence="3" key="1">
    <citation type="journal article" date="2014" name="Int. J. Syst. Evol. Microbiol.">
        <title>Complete genome sequence of Corynebacterium casei LMG S-19264T (=DSM 44701T), isolated from a smear-ripened cheese.</title>
        <authorList>
            <consortium name="US DOE Joint Genome Institute (JGI-PGF)"/>
            <person name="Walter F."/>
            <person name="Albersmeier A."/>
            <person name="Kalinowski J."/>
            <person name="Ruckert C."/>
        </authorList>
    </citation>
    <scope>NUCLEOTIDE SEQUENCE</scope>
    <source>
        <strain evidence="3">VKM B-2347</strain>
    </source>
</reference>
<evidence type="ECO:0008006" key="5">
    <source>
        <dbReference type="Google" id="ProtNLM"/>
    </source>
</evidence>
<dbReference type="InterPro" id="IPR000160">
    <property type="entry name" value="GGDEF_dom"/>
</dbReference>
<name>A0A9W6MXB7_9HYPH</name>
<dbReference type="Gene3D" id="3.20.20.450">
    <property type="entry name" value="EAL domain"/>
    <property type="match status" value="1"/>
</dbReference>
<comment type="caution">
    <text evidence="3">The sequence shown here is derived from an EMBL/GenBank/DDBJ whole genome shotgun (WGS) entry which is preliminary data.</text>
</comment>
<sequence>MIARGLPLAETARQICAEAELLAPTSICSILSIDEDGRLRALAAPSLPAAFSDAVDGVPIGPRFGSCGTAAFRGLPVAVTDIETDPLWSEYKALALPLGLAACWSSPIFGSDGRVIGTFAFYFPTKRGPNEAEENIVAACVDLCTIAFERHAAETKIHRLAYFDALTGLGNRASFDLALAEESRPSQFGLLLIDVDNLKLTNDTLGHAAGDDMLREIGARIGSIQPQGSAYRLSGDEFAVVVEGPEVSDLVDWVADQILEAMRPPTTCGGRALQLTVTIGGAVHGPDCATVEGLRQKADIALYHAKEVHRGGFVRFSRGLGTTMAQRLQAIRLLQDALEDGRVDAHFQPIVRLDTSEIVGVEALCRVMDHDRLRMPEEQFHLAMSDAATAVRLTERMLIQVARAVRSWLDAGIPFQHVGVNVAVGDFQGGDLEQRIAGIFDRFDVPLKHVVLEVTELVYLGKSDLMVAEAVKALRSRGLLVALDDFGTGYASLTHLLTFPVDIIKIDRSFVTDLTAAGPSSVIVGGLIDIARKLGMRVVAEGIETERQAQLLKGLGCVLGQGYLYARPADFAATTELLLEHAQRDPEAGIGRAPRVAS</sequence>
<proteinExistence type="predicted"/>
<dbReference type="InterPro" id="IPR003018">
    <property type="entry name" value="GAF"/>
</dbReference>
<protein>
    <recommendedName>
        <fullName evidence="5">EAL domain-containing protein</fullName>
    </recommendedName>
</protein>
<accession>A0A9W6MXB7</accession>
<dbReference type="Pfam" id="PF00990">
    <property type="entry name" value="GGDEF"/>
    <property type="match status" value="1"/>
</dbReference>
<dbReference type="Pfam" id="PF00563">
    <property type="entry name" value="EAL"/>
    <property type="match status" value="1"/>
</dbReference>
<dbReference type="AlphaFoldDB" id="A0A9W6MXB7"/>
<dbReference type="InterPro" id="IPR029016">
    <property type="entry name" value="GAF-like_dom_sf"/>
</dbReference>
<dbReference type="SUPFAM" id="SSF55781">
    <property type="entry name" value="GAF domain-like"/>
    <property type="match status" value="1"/>
</dbReference>
<dbReference type="GO" id="GO:0071111">
    <property type="term" value="F:cyclic-guanylate-specific phosphodiesterase activity"/>
    <property type="evidence" value="ECO:0007669"/>
    <property type="project" value="InterPro"/>
</dbReference>
<dbReference type="CDD" id="cd01949">
    <property type="entry name" value="GGDEF"/>
    <property type="match status" value="1"/>
</dbReference>
<organism evidence="3 4">
    <name type="scientific">Hansschlegelia plantiphila</name>
    <dbReference type="NCBI Taxonomy" id="374655"/>
    <lineage>
        <taxon>Bacteria</taxon>
        <taxon>Pseudomonadati</taxon>
        <taxon>Pseudomonadota</taxon>
        <taxon>Alphaproteobacteria</taxon>
        <taxon>Hyphomicrobiales</taxon>
        <taxon>Methylopilaceae</taxon>
        <taxon>Hansschlegelia</taxon>
    </lineage>
</organism>
<evidence type="ECO:0000313" key="4">
    <source>
        <dbReference type="Proteomes" id="UP001143372"/>
    </source>
</evidence>
<dbReference type="Gene3D" id="3.30.70.270">
    <property type="match status" value="1"/>
</dbReference>
<dbReference type="PROSITE" id="PS50887">
    <property type="entry name" value="GGDEF"/>
    <property type="match status" value="1"/>
</dbReference>
<dbReference type="SUPFAM" id="SSF55073">
    <property type="entry name" value="Nucleotide cyclase"/>
    <property type="match status" value="1"/>
</dbReference>
<dbReference type="Proteomes" id="UP001143372">
    <property type="component" value="Unassembled WGS sequence"/>
</dbReference>
<feature type="domain" description="GGDEF" evidence="2">
    <location>
        <begin position="186"/>
        <end position="318"/>
    </location>
</feature>
<dbReference type="InterPro" id="IPR029787">
    <property type="entry name" value="Nucleotide_cyclase"/>
</dbReference>
<feature type="domain" description="EAL" evidence="1">
    <location>
        <begin position="327"/>
        <end position="582"/>
    </location>
</feature>
<dbReference type="PANTHER" id="PTHR33121">
    <property type="entry name" value="CYCLIC DI-GMP PHOSPHODIESTERASE PDEF"/>
    <property type="match status" value="1"/>
</dbReference>
<dbReference type="Pfam" id="PF13185">
    <property type="entry name" value="GAF_2"/>
    <property type="match status" value="1"/>
</dbReference>
<evidence type="ECO:0000259" key="1">
    <source>
        <dbReference type="PROSITE" id="PS50883"/>
    </source>
</evidence>
<reference evidence="3" key="2">
    <citation type="submission" date="2023-01" db="EMBL/GenBank/DDBJ databases">
        <authorList>
            <person name="Sun Q."/>
            <person name="Evtushenko L."/>
        </authorList>
    </citation>
    <scope>NUCLEOTIDE SEQUENCE</scope>
    <source>
        <strain evidence="3">VKM B-2347</strain>
    </source>
</reference>
<dbReference type="InterPro" id="IPR050706">
    <property type="entry name" value="Cyclic-di-GMP_PDE-like"/>
</dbReference>
<dbReference type="InterPro" id="IPR001633">
    <property type="entry name" value="EAL_dom"/>
</dbReference>
<dbReference type="SMART" id="SM00267">
    <property type="entry name" value="GGDEF"/>
    <property type="match status" value="1"/>
</dbReference>
<dbReference type="Gene3D" id="3.30.450.40">
    <property type="match status" value="1"/>
</dbReference>
<evidence type="ECO:0000313" key="3">
    <source>
        <dbReference type="EMBL" id="GLK69730.1"/>
    </source>
</evidence>
<dbReference type="EMBL" id="BSFI01000023">
    <property type="protein sequence ID" value="GLK69730.1"/>
    <property type="molecule type" value="Genomic_DNA"/>
</dbReference>
<dbReference type="SUPFAM" id="SSF141868">
    <property type="entry name" value="EAL domain-like"/>
    <property type="match status" value="1"/>
</dbReference>
<dbReference type="InterPro" id="IPR035919">
    <property type="entry name" value="EAL_sf"/>
</dbReference>
<dbReference type="CDD" id="cd01948">
    <property type="entry name" value="EAL"/>
    <property type="match status" value="1"/>
</dbReference>
<dbReference type="SMART" id="SM00052">
    <property type="entry name" value="EAL"/>
    <property type="match status" value="1"/>
</dbReference>
<evidence type="ECO:0000259" key="2">
    <source>
        <dbReference type="PROSITE" id="PS50887"/>
    </source>
</evidence>
<dbReference type="SMART" id="SM00065">
    <property type="entry name" value="GAF"/>
    <property type="match status" value="1"/>
</dbReference>
<dbReference type="PANTHER" id="PTHR33121:SF70">
    <property type="entry name" value="SIGNALING PROTEIN YKOW"/>
    <property type="match status" value="1"/>
</dbReference>
<dbReference type="PROSITE" id="PS50883">
    <property type="entry name" value="EAL"/>
    <property type="match status" value="1"/>
</dbReference>